<feature type="domain" description="FAD-binding" evidence="6">
    <location>
        <begin position="330"/>
        <end position="396"/>
    </location>
</feature>
<keyword evidence="4" id="KW-0503">Monooxygenase</keyword>
<keyword evidence="3" id="KW-0560">Oxidoreductase</keyword>
<gene>
    <name evidence="7" type="ORF">SCHPADRAFT_851598</name>
</gene>
<reference evidence="7 8" key="1">
    <citation type="submission" date="2015-04" db="EMBL/GenBank/DDBJ databases">
        <title>Complete genome sequence of Schizopora paradoxa KUC8140, a cosmopolitan wood degrader in East Asia.</title>
        <authorList>
            <consortium name="DOE Joint Genome Institute"/>
            <person name="Min B."/>
            <person name="Park H."/>
            <person name="Jang Y."/>
            <person name="Kim J.-J."/>
            <person name="Kim K.H."/>
            <person name="Pangilinan J."/>
            <person name="Lipzen A."/>
            <person name="Riley R."/>
            <person name="Grigoriev I.V."/>
            <person name="Spatafora J.W."/>
            <person name="Choi I.-G."/>
        </authorList>
    </citation>
    <scope>NUCLEOTIDE SEQUENCE [LARGE SCALE GENOMIC DNA]</scope>
    <source>
        <strain evidence="7 8">KUC8140</strain>
    </source>
</reference>
<dbReference type="PANTHER" id="PTHR47178:SF5">
    <property type="entry name" value="FAD-BINDING DOMAIN-CONTAINING PROTEIN"/>
    <property type="match status" value="1"/>
</dbReference>
<proteinExistence type="predicted"/>
<keyword evidence="2" id="KW-0274">FAD</keyword>
<sequence>MSTNPSKPVLIIGSGLGGLTLAHGLQRHSIPFILYERDSSAYSRRQGYRIRIHEAGLTALNACLPEDVYKGFEDTAALNPVAGFLSFGAFDARTGEKNPGDFGPRRAPPAPLNAARPPNSPGSLPVDRQVMRTALLRGLPEPIYEKNFRSYTITPTGVIAHFADGTSSSEGSLLVGADGIYSHVAQQLIGAACTPRDTGARMIYGKTPLIEGLEEKLHPAMNQGLFIAIDKDNEGGQLNLFLEIMRFKHEGAPQNYIYWVLGAYPEALGVTAEELSKMSVEEAVALSKHVSREWNPLIKPVLEYQAAEQSAVLNMTTSHPTSLPVWPTEARVTVLGDAIHQMPPTGGSGANTALQGAALLVKYLSEGGGEAGWTKETIEGYENSLRGFAQEIVKRSYGAAVKSFGVKPLPDVTI</sequence>
<accession>A0A0H2RXE7</accession>
<dbReference type="InterPro" id="IPR002938">
    <property type="entry name" value="FAD-bd"/>
</dbReference>
<keyword evidence="8" id="KW-1185">Reference proteome</keyword>
<dbReference type="Pfam" id="PF01494">
    <property type="entry name" value="FAD_binding_3"/>
    <property type="match status" value="1"/>
</dbReference>
<dbReference type="PANTHER" id="PTHR47178">
    <property type="entry name" value="MONOOXYGENASE, FAD-BINDING"/>
    <property type="match status" value="1"/>
</dbReference>
<evidence type="ECO:0000259" key="6">
    <source>
        <dbReference type="Pfam" id="PF01494"/>
    </source>
</evidence>
<dbReference type="Proteomes" id="UP000053477">
    <property type="component" value="Unassembled WGS sequence"/>
</dbReference>
<evidence type="ECO:0000313" key="8">
    <source>
        <dbReference type="Proteomes" id="UP000053477"/>
    </source>
</evidence>
<dbReference type="PRINTS" id="PR00420">
    <property type="entry name" value="RNGMNOXGNASE"/>
</dbReference>
<organism evidence="7 8">
    <name type="scientific">Schizopora paradoxa</name>
    <dbReference type="NCBI Taxonomy" id="27342"/>
    <lineage>
        <taxon>Eukaryota</taxon>
        <taxon>Fungi</taxon>
        <taxon>Dikarya</taxon>
        <taxon>Basidiomycota</taxon>
        <taxon>Agaricomycotina</taxon>
        <taxon>Agaricomycetes</taxon>
        <taxon>Hymenochaetales</taxon>
        <taxon>Schizoporaceae</taxon>
        <taxon>Schizopora</taxon>
    </lineage>
</organism>
<dbReference type="GO" id="GO:0004497">
    <property type="term" value="F:monooxygenase activity"/>
    <property type="evidence" value="ECO:0007669"/>
    <property type="project" value="UniProtKB-KW"/>
</dbReference>
<evidence type="ECO:0000256" key="5">
    <source>
        <dbReference type="SAM" id="MobiDB-lite"/>
    </source>
</evidence>
<dbReference type="InParanoid" id="A0A0H2RXE7"/>
<dbReference type="STRING" id="27342.A0A0H2RXE7"/>
<feature type="region of interest" description="Disordered" evidence="5">
    <location>
        <begin position="96"/>
        <end position="126"/>
    </location>
</feature>
<evidence type="ECO:0000256" key="1">
    <source>
        <dbReference type="ARBA" id="ARBA00022630"/>
    </source>
</evidence>
<dbReference type="SUPFAM" id="SSF51905">
    <property type="entry name" value="FAD/NAD(P)-binding domain"/>
    <property type="match status" value="1"/>
</dbReference>
<dbReference type="InterPro" id="IPR036188">
    <property type="entry name" value="FAD/NAD-bd_sf"/>
</dbReference>
<evidence type="ECO:0000256" key="3">
    <source>
        <dbReference type="ARBA" id="ARBA00023002"/>
    </source>
</evidence>
<evidence type="ECO:0000313" key="7">
    <source>
        <dbReference type="EMBL" id="KLO14148.1"/>
    </source>
</evidence>
<protein>
    <submittedName>
        <fullName evidence="7">2-polyprenyl-6-methoxyphenol hydroxylase</fullName>
    </submittedName>
</protein>
<dbReference type="Gene3D" id="3.50.50.60">
    <property type="entry name" value="FAD/NAD(P)-binding domain"/>
    <property type="match status" value="1"/>
</dbReference>
<dbReference type="OrthoDB" id="655030at2759"/>
<dbReference type="AlphaFoldDB" id="A0A0H2RXE7"/>
<name>A0A0H2RXE7_9AGAM</name>
<evidence type="ECO:0000256" key="4">
    <source>
        <dbReference type="ARBA" id="ARBA00023033"/>
    </source>
</evidence>
<evidence type="ECO:0000256" key="2">
    <source>
        <dbReference type="ARBA" id="ARBA00022827"/>
    </source>
</evidence>
<keyword evidence="1" id="KW-0285">Flavoprotein</keyword>
<dbReference type="GO" id="GO:0071949">
    <property type="term" value="F:FAD binding"/>
    <property type="evidence" value="ECO:0007669"/>
    <property type="project" value="InterPro"/>
</dbReference>
<dbReference type="EMBL" id="KQ085948">
    <property type="protein sequence ID" value="KLO14148.1"/>
    <property type="molecule type" value="Genomic_DNA"/>
</dbReference>